<dbReference type="PROSITE" id="PS50836">
    <property type="entry name" value="DOMON"/>
    <property type="match status" value="3"/>
</dbReference>
<evidence type="ECO:0000256" key="9">
    <source>
        <dbReference type="SAM" id="SignalP"/>
    </source>
</evidence>
<evidence type="ECO:0000259" key="10">
    <source>
        <dbReference type="PROSITE" id="PS50835"/>
    </source>
</evidence>
<evidence type="ECO:0000256" key="4">
    <source>
        <dbReference type="ARBA" id="ARBA00022982"/>
    </source>
</evidence>
<dbReference type="GO" id="GO:0099072">
    <property type="term" value="P:regulation of postsynaptic membrane neurotransmitter receptor levels"/>
    <property type="evidence" value="ECO:0007669"/>
    <property type="project" value="TreeGrafter"/>
</dbReference>
<dbReference type="AlphaFoldDB" id="A0A9Q1H8Y7"/>
<feature type="domain" description="DOMON" evidence="11">
    <location>
        <begin position="48"/>
        <end position="163"/>
    </location>
</feature>
<feature type="domain" description="DOMON" evidence="11">
    <location>
        <begin position="292"/>
        <end position="406"/>
    </location>
</feature>
<feature type="transmembrane region" description="Helical" evidence="8">
    <location>
        <begin position="628"/>
        <end position="647"/>
    </location>
</feature>
<feature type="transmembrane region" description="Helical" evidence="8">
    <location>
        <begin position="778"/>
        <end position="800"/>
    </location>
</feature>
<keyword evidence="5 8" id="KW-1133">Transmembrane helix</keyword>
<dbReference type="InterPro" id="IPR007110">
    <property type="entry name" value="Ig-like_dom"/>
</dbReference>
<dbReference type="SMART" id="SM00665">
    <property type="entry name" value="B561"/>
    <property type="match status" value="1"/>
</dbReference>
<keyword evidence="2" id="KW-0813">Transport</keyword>
<evidence type="ECO:0000256" key="1">
    <source>
        <dbReference type="ARBA" id="ARBA00004370"/>
    </source>
</evidence>
<accession>A0A9Q1H8Y7</accession>
<feature type="compositionally biased region" description="Low complexity" evidence="7">
    <location>
        <begin position="242"/>
        <end position="260"/>
    </location>
</feature>
<evidence type="ECO:0000313" key="14">
    <source>
        <dbReference type="Proteomes" id="UP001152320"/>
    </source>
</evidence>
<evidence type="ECO:0000313" key="13">
    <source>
        <dbReference type="EMBL" id="KAJ8040227.1"/>
    </source>
</evidence>
<gene>
    <name evidence="13" type="ORF">HOLleu_14459</name>
</gene>
<evidence type="ECO:0000256" key="5">
    <source>
        <dbReference type="ARBA" id="ARBA00022989"/>
    </source>
</evidence>
<evidence type="ECO:0000256" key="2">
    <source>
        <dbReference type="ARBA" id="ARBA00022448"/>
    </source>
</evidence>
<feature type="transmembrane region" description="Helical" evidence="8">
    <location>
        <begin position="737"/>
        <end position="758"/>
    </location>
</feature>
<sequence>MKTAVCILLVTLSQSWAQDPNYFSRAICGQARFCVSQPSDCDPQLDSCDAFASWKLSGDGTKLELALYATTATYVAFGFSNSGSMARSDVYACTTNNDVIRSWNRDGYGNEERTLKGVSGETVSSTNGVISCQFSRDLSLNDGDQEFFDLTSSQSVYALMAWNGPLRSSTRLGQHPFQVGRFFWPQPIDFTQTLPAVTTMPTNPMTAIISESPFTGTEEQPMTSIISESPITGTEAQQSPATEQTSTVTSSGSSPVSESSLDGETLFSRSVCGQSRFCASKPEGCDPQMGSCDAFSSWKLSGDGTKVEFALYAKTMTYIAMGLTETPSMDNSDVYACATGNNNILRSRNVGYSNSDLVLKGVSDATIAFADGVITCKFTRVLSLGSEDSEFFDLTSGNFHIIMSWGGSLSGSSLRKHLRTFVGDSFDFTQSMPEAATTREMVTSVSGCGKSMGCFSRPENCDPDTTCDAFSSWVASEDKTSVTFDLQASTDTYVAIGFSKSGGMDDSDVYACTAENEVRRSRNDGRQNTAQELKGVSNMSVSIANGAIRCRFTRVVSLDDNDELFFDISQGNTYTILIAWDGTLSAEGDIMQHRERIKSAQTYDLTDITEGGAVSGGGASAALRKTHGSLMVVAWLCLASIGITTARHFKELPGELCGKPMWFAIHRLCMSSAFVLFIVAFILIIVAVPGFYQLRGEGNIVRALHAVFGVLVIVLGVINVIMAIFRPHPGEPRRNLYNWAHWGVGTSAHLIAMATILLGTARFPNQEAFPLLPTIPSFVFYVVIVFLVFHGVMWIIFTFFKAAQNSERTPRSYDIALRGKEENQPDQFPPQKKISSFMVALYVLYMVIAFALTIAIVASVGVEVSS</sequence>
<evidence type="ECO:0000256" key="7">
    <source>
        <dbReference type="SAM" id="MobiDB-lite"/>
    </source>
</evidence>
<evidence type="ECO:0000259" key="12">
    <source>
        <dbReference type="PROSITE" id="PS50939"/>
    </source>
</evidence>
<feature type="transmembrane region" description="Helical" evidence="8">
    <location>
        <begin position="668"/>
        <end position="692"/>
    </location>
</feature>
<feature type="domain" description="Cytochrome b561" evidence="12">
    <location>
        <begin position="590"/>
        <end position="798"/>
    </location>
</feature>
<comment type="subcellular location">
    <subcellularLocation>
        <location evidence="1">Membrane</location>
    </subcellularLocation>
</comment>
<keyword evidence="14" id="KW-1185">Reference proteome</keyword>
<feature type="chain" id="PRO_5040377014" evidence="9">
    <location>
        <begin position="18"/>
        <end position="866"/>
    </location>
</feature>
<dbReference type="PANTHER" id="PTHR46902:SF1">
    <property type="entry name" value="DOMON DOMAIN-CONTAINING PROTEIN FRRS1L"/>
    <property type="match status" value="1"/>
</dbReference>
<keyword evidence="9" id="KW-0732">Signal</keyword>
<feature type="transmembrane region" description="Helical" evidence="8">
    <location>
        <begin position="839"/>
        <end position="862"/>
    </location>
</feature>
<dbReference type="GO" id="GO:1900449">
    <property type="term" value="P:regulation of glutamate receptor signaling pathway"/>
    <property type="evidence" value="ECO:0007669"/>
    <property type="project" value="InterPro"/>
</dbReference>
<feature type="domain" description="DOMON" evidence="11">
    <location>
        <begin position="467"/>
        <end position="581"/>
    </location>
</feature>
<dbReference type="PROSITE" id="PS50835">
    <property type="entry name" value="IG_LIKE"/>
    <property type="match status" value="1"/>
</dbReference>
<dbReference type="Proteomes" id="UP001152320">
    <property type="component" value="Chromosome 6"/>
</dbReference>
<dbReference type="InterPro" id="IPR006593">
    <property type="entry name" value="Cyt_b561/ferric_Rdtase_TM"/>
</dbReference>
<evidence type="ECO:0000259" key="11">
    <source>
        <dbReference type="PROSITE" id="PS50836"/>
    </source>
</evidence>
<dbReference type="Pfam" id="PF03351">
    <property type="entry name" value="DOMON"/>
    <property type="match status" value="3"/>
</dbReference>
<keyword evidence="6 8" id="KW-0472">Membrane</keyword>
<name>A0A9Q1H8Y7_HOLLE</name>
<evidence type="ECO:0000256" key="8">
    <source>
        <dbReference type="SAM" id="Phobius"/>
    </source>
</evidence>
<proteinExistence type="predicted"/>
<feature type="compositionally biased region" description="Polar residues" evidence="7">
    <location>
        <begin position="231"/>
        <end position="241"/>
    </location>
</feature>
<organism evidence="13 14">
    <name type="scientific">Holothuria leucospilota</name>
    <name type="common">Black long sea cucumber</name>
    <name type="synonym">Mertensiothuria leucospilota</name>
    <dbReference type="NCBI Taxonomy" id="206669"/>
    <lineage>
        <taxon>Eukaryota</taxon>
        <taxon>Metazoa</taxon>
        <taxon>Echinodermata</taxon>
        <taxon>Eleutherozoa</taxon>
        <taxon>Echinozoa</taxon>
        <taxon>Holothuroidea</taxon>
        <taxon>Aspidochirotacea</taxon>
        <taxon>Aspidochirotida</taxon>
        <taxon>Holothuriidae</taxon>
        <taxon>Holothuria</taxon>
    </lineage>
</organism>
<feature type="region of interest" description="Disordered" evidence="7">
    <location>
        <begin position="231"/>
        <end position="262"/>
    </location>
</feature>
<evidence type="ECO:0000256" key="6">
    <source>
        <dbReference type="ARBA" id="ARBA00023136"/>
    </source>
</evidence>
<reference evidence="13" key="1">
    <citation type="submission" date="2021-10" db="EMBL/GenBank/DDBJ databases">
        <title>Tropical sea cucumber genome reveals ecological adaptation and Cuvierian tubules defense mechanism.</title>
        <authorList>
            <person name="Chen T."/>
        </authorList>
    </citation>
    <scope>NUCLEOTIDE SEQUENCE</scope>
    <source>
        <strain evidence="13">Nanhai2018</strain>
        <tissue evidence="13">Muscle</tissue>
    </source>
</reference>
<dbReference type="CDD" id="cd08760">
    <property type="entry name" value="Cyt_b561_FRRS1_like"/>
    <property type="match status" value="1"/>
</dbReference>
<dbReference type="PROSITE" id="PS50939">
    <property type="entry name" value="CYTOCHROME_B561"/>
    <property type="match status" value="1"/>
</dbReference>
<feature type="signal peptide" evidence="9">
    <location>
        <begin position="1"/>
        <end position="17"/>
    </location>
</feature>
<dbReference type="InterPro" id="IPR005018">
    <property type="entry name" value="DOMON_domain"/>
</dbReference>
<keyword evidence="3 8" id="KW-0812">Transmembrane</keyword>
<evidence type="ECO:0000256" key="3">
    <source>
        <dbReference type="ARBA" id="ARBA00022692"/>
    </source>
</evidence>
<dbReference type="SMART" id="SM00664">
    <property type="entry name" value="DoH"/>
    <property type="match status" value="3"/>
</dbReference>
<feature type="transmembrane region" description="Helical" evidence="8">
    <location>
        <begin position="704"/>
        <end position="725"/>
    </location>
</feature>
<dbReference type="Gene3D" id="1.20.120.1770">
    <property type="match status" value="1"/>
</dbReference>
<protein>
    <submittedName>
        <fullName evidence="13">Ferric-chelate reductase 1</fullName>
    </submittedName>
</protein>
<dbReference type="CDD" id="cd09628">
    <property type="entry name" value="DOMON_SDR_2_like"/>
    <property type="match status" value="1"/>
</dbReference>
<dbReference type="GO" id="GO:0016020">
    <property type="term" value="C:membrane"/>
    <property type="evidence" value="ECO:0007669"/>
    <property type="project" value="UniProtKB-SubCell"/>
</dbReference>
<dbReference type="PANTHER" id="PTHR46902">
    <property type="entry name" value="DOMON DOMAIN-CONTAINING PROTEIN FRRS1L"/>
    <property type="match status" value="1"/>
</dbReference>
<dbReference type="EMBL" id="JAIZAY010000006">
    <property type="protein sequence ID" value="KAJ8040227.1"/>
    <property type="molecule type" value="Genomic_DNA"/>
</dbReference>
<keyword evidence="4" id="KW-0249">Electron transport</keyword>
<feature type="domain" description="Ig-like" evidence="10">
    <location>
        <begin position="433"/>
        <end position="534"/>
    </location>
</feature>
<dbReference type="InterPro" id="IPR042789">
    <property type="entry name" value="FRRS1L"/>
</dbReference>
<dbReference type="OrthoDB" id="2419613at2759"/>
<comment type="caution">
    <text evidence="13">The sequence shown here is derived from an EMBL/GenBank/DDBJ whole genome shotgun (WGS) entry which is preliminary data.</text>
</comment>